<reference evidence="3" key="1">
    <citation type="journal article" date="2017" name="Nature">
        <title>The genome of Chenopodium quinoa.</title>
        <authorList>
            <person name="Jarvis D.E."/>
            <person name="Ho Y.S."/>
            <person name="Lightfoot D.J."/>
            <person name="Schmoeckel S.M."/>
            <person name="Li B."/>
            <person name="Borm T.J.A."/>
            <person name="Ohyanagi H."/>
            <person name="Mineta K."/>
            <person name="Michell C.T."/>
            <person name="Saber N."/>
            <person name="Kharbatia N.M."/>
            <person name="Rupper R.R."/>
            <person name="Sharp A.R."/>
            <person name="Dally N."/>
            <person name="Boughton B.A."/>
            <person name="Woo Y.H."/>
            <person name="Gao G."/>
            <person name="Schijlen E.G.W.M."/>
            <person name="Guo X."/>
            <person name="Momin A.A."/>
            <person name="Negrao S."/>
            <person name="Al-Babili S."/>
            <person name="Gehring C."/>
            <person name="Roessner U."/>
            <person name="Jung C."/>
            <person name="Murphy K."/>
            <person name="Arold S.T."/>
            <person name="Gojobori T."/>
            <person name="van der Linden C.G."/>
            <person name="van Loo E.N."/>
            <person name="Jellen E.N."/>
            <person name="Maughan P.J."/>
            <person name="Tester M."/>
        </authorList>
    </citation>
    <scope>NUCLEOTIDE SEQUENCE [LARGE SCALE GENOMIC DNA]</scope>
    <source>
        <strain evidence="3">cv. PI 614886</strain>
    </source>
</reference>
<sequence>MDSSNNNYCDKVVFKSVLFNVFKDGRFVLRFPDATGQKVPPLDDLATGVKIKDVQISPEVSTRIFLPRVECTTTTINTCNKLPLLLYIHGGGFCMESASSKVYTRYVSNLSFEANIIVVSVEYNLFPTRALPACYEDSWAALQWVAAHEKGCGPDPWINHHADLQRVFVGGDSAGGNISHTVLARVGPTRKLGESVRVEGMILGHPYFGIGGRDEEMWLYMCPTNEGPNDRRLKPTLEDLGRLGCGRVLVLVAENDPMNVAGKRYVENLIKSGWKGMVEIVVNKNKNHCFHLYKLDDPEAIANMRRITSFIHHRNNDVKDIKQLNSHLHSCL</sequence>
<dbReference type="PANTHER" id="PTHR23024">
    <property type="entry name" value="ARYLACETAMIDE DEACETYLASE"/>
    <property type="match status" value="1"/>
</dbReference>
<dbReference type="InterPro" id="IPR013094">
    <property type="entry name" value="AB_hydrolase_3"/>
</dbReference>
<dbReference type="InterPro" id="IPR050466">
    <property type="entry name" value="Carboxylest/Gibb_receptor"/>
</dbReference>
<reference evidence="3" key="2">
    <citation type="submission" date="2021-03" db="UniProtKB">
        <authorList>
            <consortium name="EnsemblPlants"/>
        </authorList>
    </citation>
    <scope>IDENTIFICATION</scope>
</reference>
<dbReference type="RefSeq" id="XP_021726074.1">
    <property type="nucleotide sequence ID" value="XM_021870382.1"/>
</dbReference>
<feature type="domain" description="Alpha/beta hydrolase fold-3" evidence="2">
    <location>
        <begin position="216"/>
        <end position="291"/>
    </location>
</feature>
<gene>
    <name evidence="3" type="primary">LOC110693234</name>
</gene>
<dbReference type="OMA" id="FRFFRTY"/>
<dbReference type="GO" id="GO:0016787">
    <property type="term" value="F:hydrolase activity"/>
    <property type="evidence" value="ECO:0007669"/>
    <property type="project" value="InterPro"/>
</dbReference>
<dbReference type="Pfam" id="PF07859">
    <property type="entry name" value="Abhydrolase_3"/>
    <property type="match status" value="2"/>
</dbReference>
<evidence type="ECO:0000313" key="4">
    <source>
        <dbReference type="Proteomes" id="UP000596660"/>
    </source>
</evidence>
<dbReference type="PANTHER" id="PTHR23024:SF582">
    <property type="entry name" value="CARBOXYLESTERASE 12-RELATED"/>
    <property type="match status" value="1"/>
</dbReference>
<dbReference type="OrthoDB" id="408631at2759"/>
<dbReference type="SUPFAM" id="SSF53474">
    <property type="entry name" value="alpha/beta-Hydrolases"/>
    <property type="match status" value="1"/>
</dbReference>
<organism evidence="3 4">
    <name type="scientific">Chenopodium quinoa</name>
    <name type="common">Quinoa</name>
    <dbReference type="NCBI Taxonomy" id="63459"/>
    <lineage>
        <taxon>Eukaryota</taxon>
        <taxon>Viridiplantae</taxon>
        <taxon>Streptophyta</taxon>
        <taxon>Embryophyta</taxon>
        <taxon>Tracheophyta</taxon>
        <taxon>Spermatophyta</taxon>
        <taxon>Magnoliopsida</taxon>
        <taxon>eudicotyledons</taxon>
        <taxon>Gunneridae</taxon>
        <taxon>Pentapetalae</taxon>
        <taxon>Caryophyllales</taxon>
        <taxon>Chenopodiaceae</taxon>
        <taxon>Chenopodioideae</taxon>
        <taxon>Atripliceae</taxon>
        <taxon>Chenopodium</taxon>
    </lineage>
</organism>
<accession>A0A803MTW5</accession>
<dbReference type="InterPro" id="IPR029058">
    <property type="entry name" value="AB_hydrolase_fold"/>
</dbReference>
<dbReference type="Gene3D" id="3.40.50.1820">
    <property type="entry name" value="alpha/beta hydrolase"/>
    <property type="match status" value="1"/>
</dbReference>
<protein>
    <recommendedName>
        <fullName evidence="2">Alpha/beta hydrolase fold-3 domain-containing protein</fullName>
    </recommendedName>
</protein>
<feature type="domain" description="Alpha/beta hydrolase fold-3" evidence="2">
    <location>
        <begin position="85"/>
        <end position="207"/>
    </location>
</feature>
<dbReference type="EnsemblPlants" id="AUR62035106-RA">
    <property type="protein sequence ID" value="AUR62035106-RA:cds"/>
    <property type="gene ID" value="AUR62035106"/>
</dbReference>
<dbReference type="KEGG" id="cqi:110693234"/>
<evidence type="ECO:0000259" key="2">
    <source>
        <dbReference type="Pfam" id="PF07859"/>
    </source>
</evidence>
<proteinExistence type="inferred from homology"/>
<evidence type="ECO:0000313" key="3">
    <source>
        <dbReference type="EnsemblPlants" id="AUR62035106-RA:cds"/>
    </source>
</evidence>
<keyword evidence="4" id="KW-1185">Reference proteome</keyword>
<dbReference type="GeneID" id="110693234"/>
<dbReference type="Proteomes" id="UP000596660">
    <property type="component" value="Unplaced"/>
</dbReference>
<comment type="similarity">
    <text evidence="1">Belongs to the 'GDXG' lipolytic enzyme family.</text>
</comment>
<name>A0A803MTW5_CHEQI</name>
<evidence type="ECO:0000256" key="1">
    <source>
        <dbReference type="ARBA" id="ARBA00010515"/>
    </source>
</evidence>
<dbReference type="AlphaFoldDB" id="A0A803MTW5"/>
<dbReference type="Gramene" id="AUR62035106-RA">
    <property type="protein sequence ID" value="AUR62035106-RA:cds"/>
    <property type="gene ID" value="AUR62035106"/>
</dbReference>